<comment type="caution">
    <text evidence="2">The sequence shown here is derived from an EMBL/GenBank/DDBJ whole genome shotgun (WGS) entry which is preliminary data.</text>
</comment>
<keyword evidence="3" id="KW-1185">Reference proteome</keyword>
<organism evidence="2 3">
    <name type="scientific">Euphydryas editha</name>
    <name type="common">Edith's checkerspot</name>
    <dbReference type="NCBI Taxonomy" id="104508"/>
    <lineage>
        <taxon>Eukaryota</taxon>
        <taxon>Metazoa</taxon>
        <taxon>Ecdysozoa</taxon>
        <taxon>Arthropoda</taxon>
        <taxon>Hexapoda</taxon>
        <taxon>Insecta</taxon>
        <taxon>Pterygota</taxon>
        <taxon>Neoptera</taxon>
        <taxon>Endopterygota</taxon>
        <taxon>Lepidoptera</taxon>
        <taxon>Glossata</taxon>
        <taxon>Ditrysia</taxon>
        <taxon>Papilionoidea</taxon>
        <taxon>Nymphalidae</taxon>
        <taxon>Nymphalinae</taxon>
        <taxon>Euphydryas</taxon>
    </lineage>
</organism>
<dbReference type="EMBL" id="CAKOGL010000027">
    <property type="protein sequence ID" value="CAH2104300.1"/>
    <property type="molecule type" value="Genomic_DNA"/>
</dbReference>
<protein>
    <recommendedName>
        <fullName evidence="4">Alpha-methylacyl-CoA racemase</fullName>
    </recommendedName>
</protein>
<dbReference type="PANTHER" id="PTHR48228">
    <property type="entry name" value="SUCCINYL-COA--D-CITRAMALATE COA-TRANSFERASE"/>
    <property type="match status" value="1"/>
</dbReference>
<dbReference type="Proteomes" id="UP001153954">
    <property type="component" value="Unassembled WGS sequence"/>
</dbReference>
<name>A0AAU9V5I7_EUPED</name>
<dbReference type="InterPro" id="IPR003673">
    <property type="entry name" value="CoA-Trfase_fam_III"/>
</dbReference>
<proteinExistence type="inferred from homology"/>
<dbReference type="InterPro" id="IPR023606">
    <property type="entry name" value="CoA-Trfase_III_dom_1_sf"/>
</dbReference>
<dbReference type="Gene3D" id="3.40.50.10540">
    <property type="entry name" value="Crotonobetainyl-coa:carnitine coa-transferase, domain 1"/>
    <property type="match status" value="1"/>
</dbReference>
<dbReference type="GO" id="GO:0005739">
    <property type="term" value="C:mitochondrion"/>
    <property type="evidence" value="ECO:0007669"/>
    <property type="project" value="TreeGrafter"/>
</dbReference>
<dbReference type="AlphaFoldDB" id="A0AAU9V5I7"/>
<dbReference type="Gene3D" id="3.30.1540.10">
    <property type="entry name" value="formyl-coa transferase, domain 3"/>
    <property type="match status" value="1"/>
</dbReference>
<evidence type="ECO:0008006" key="4">
    <source>
        <dbReference type="Google" id="ProtNLM"/>
    </source>
</evidence>
<reference evidence="2" key="1">
    <citation type="submission" date="2022-03" db="EMBL/GenBank/DDBJ databases">
        <authorList>
            <person name="Tunstrom K."/>
        </authorList>
    </citation>
    <scope>NUCLEOTIDE SEQUENCE</scope>
</reference>
<dbReference type="PANTHER" id="PTHR48228:SF5">
    <property type="entry name" value="ALPHA-METHYLACYL-COA RACEMASE"/>
    <property type="match status" value="1"/>
</dbReference>
<accession>A0AAU9V5I7</accession>
<dbReference type="GO" id="GO:0008206">
    <property type="term" value="P:bile acid metabolic process"/>
    <property type="evidence" value="ECO:0007669"/>
    <property type="project" value="TreeGrafter"/>
</dbReference>
<dbReference type="GO" id="GO:0008111">
    <property type="term" value="F:alpha-methylacyl-CoA racemase activity"/>
    <property type="evidence" value="ECO:0007669"/>
    <property type="project" value="TreeGrafter"/>
</dbReference>
<dbReference type="InterPro" id="IPR044855">
    <property type="entry name" value="CoA-Trfase_III_dom3_sf"/>
</dbReference>
<dbReference type="SUPFAM" id="SSF89796">
    <property type="entry name" value="CoA-transferase family III (CaiB/BaiF)"/>
    <property type="match status" value="1"/>
</dbReference>
<evidence type="ECO:0000313" key="2">
    <source>
        <dbReference type="EMBL" id="CAH2104300.1"/>
    </source>
</evidence>
<dbReference type="InterPro" id="IPR050509">
    <property type="entry name" value="CoA-transferase_III"/>
</dbReference>
<dbReference type="Pfam" id="PF02515">
    <property type="entry name" value="CoA_transf_3"/>
    <property type="match status" value="1"/>
</dbReference>
<sequence length="377" mass="41288">MALRGIKVIEMIGLAPGPFCGSILADFGATVTVVQKLDPSPVDMMSNGKRTISINLKEKEGVKVLKKLCATSDVLLDTYRPGVLENLGLGPDVLLKENTKLIYTRLTGYGQNGYFRNKAGHDINYVAMSGVLSKLTRNGQPPQPPINILGDFAGGSVVCVLGILLALLDRTKTGKGQVIDASMTEGAAYVASWLFKSHNSNLFSGEPGTNLIDGGYPFYTSYKTKDNKFIAVGALEQKFYSNLLKGLNLSEDIYTQGEVDICKKRFKEVFLTKTQEEWCEIFDNLDACVTPVLSMDEVDTHICHSSRKSFYKDVNNSIQPEPAPKLSSTPGVASGKQTLPKHGEHTITILRELGYTNSKIQELIKNNCIYAHTNSHL</sequence>
<gene>
    <name evidence="2" type="ORF">EEDITHA_LOCUS18692</name>
</gene>
<evidence type="ECO:0000256" key="1">
    <source>
        <dbReference type="ARBA" id="ARBA00008383"/>
    </source>
</evidence>
<comment type="similarity">
    <text evidence="1">Belongs to the CoA-transferase III family.</text>
</comment>
<evidence type="ECO:0000313" key="3">
    <source>
        <dbReference type="Proteomes" id="UP001153954"/>
    </source>
</evidence>